<organism evidence="2 3">
    <name type="scientific">Thermus thermophilus (strain ATCC 27634 / DSM 579 / HB8)</name>
    <dbReference type="NCBI Taxonomy" id="300852"/>
    <lineage>
        <taxon>Bacteria</taxon>
        <taxon>Thermotogati</taxon>
        <taxon>Deinococcota</taxon>
        <taxon>Deinococci</taxon>
        <taxon>Thermales</taxon>
        <taxon>Thermaceae</taxon>
        <taxon>Thermus</taxon>
    </lineage>
</organism>
<evidence type="ECO:0000259" key="1">
    <source>
        <dbReference type="Pfam" id="PF05685"/>
    </source>
</evidence>
<evidence type="ECO:0000313" key="3">
    <source>
        <dbReference type="Proteomes" id="UP000000532"/>
    </source>
</evidence>
<dbReference type="eggNOG" id="COG4636">
    <property type="taxonomic scope" value="Bacteria"/>
</dbReference>
<accession>Q5SHF8</accession>
<proteinExistence type="predicted"/>
<dbReference type="PATRIC" id="fig|300852.9.peg.1742"/>
<keyword evidence="3" id="KW-1185">Reference proteome</keyword>
<dbReference type="Proteomes" id="UP000000532">
    <property type="component" value="Chromosome"/>
</dbReference>
<dbReference type="Pfam" id="PF05685">
    <property type="entry name" value="Uma2"/>
    <property type="match status" value="1"/>
</dbReference>
<dbReference type="EMBL" id="AP008226">
    <property type="protein sequence ID" value="BAD71595.1"/>
    <property type="molecule type" value="Genomic_DNA"/>
</dbReference>
<sequence>MKATGFMGPCYAKAMATRYRFGLEEYERLFRGIRDVELLAGEVYRMSPIGPKHAWSVARLNRLFTEALGDRAVVWPQNPIRIPPHSEPQPDLALLRPKSYGEGLPTPEDVLLLVEVAETSLEHDQGLKLSLYAQAGIPEVWVLDLKENRLHVYRTPKAGVYTEHRILLPGEEAEPLAFPGVRIPWS</sequence>
<dbReference type="InterPro" id="IPR012296">
    <property type="entry name" value="Nuclease_put_TT1808"/>
</dbReference>
<dbReference type="PANTHER" id="PTHR35400">
    <property type="entry name" value="SLR1083 PROTEIN"/>
    <property type="match status" value="1"/>
</dbReference>
<dbReference type="CDD" id="cd06260">
    <property type="entry name" value="DUF820-like"/>
    <property type="match status" value="1"/>
</dbReference>
<dbReference type="PANTHER" id="PTHR35400:SF1">
    <property type="entry name" value="SLR1083 PROTEIN"/>
    <property type="match status" value="1"/>
</dbReference>
<dbReference type="SUPFAM" id="SSF52980">
    <property type="entry name" value="Restriction endonuclease-like"/>
    <property type="match status" value="1"/>
</dbReference>
<dbReference type="InterPro" id="IPR008538">
    <property type="entry name" value="Uma2"/>
</dbReference>
<dbReference type="Gene3D" id="3.90.1570.10">
    <property type="entry name" value="tt1808, chain A"/>
    <property type="match status" value="1"/>
</dbReference>
<dbReference type="HOGENOM" id="CLU_076312_2_0_0"/>
<evidence type="ECO:0000313" key="2">
    <source>
        <dbReference type="EMBL" id="BAD71595.1"/>
    </source>
</evidence>
<gene>
    <name evidence="2" type="ordered locus">TTHA1772</name>
</gene>
<reference evidence="2 3" key="1">
    <citation type="submission" date="2004-11" db="EMBL/GenBank/DDBJ databases">
        <title>Complete genome sequence of Thermus thermophilus HB8.</title>
        <authorList>
            <person name="Masui R."/>
            <person name="Kurokawa K."/>
            <person name="Nakagawa N."/>
            <person name="Tokunaga F."/>
            <person name="Koyama Y."/>
            <person name="Shibata T."/>
            <person name="Oshima T."/>
            <person name="Yokoyama S."/>
            <person name="Yasunaga T."/>
            <person name="Kuramitsu S."/>
        </authorList>
    </citation>
    <scope>NUCLEOTIDE SEQUENCE [LARGE SCALE GENOMIC DNA]</scope>
    <source>
        <strain evidence="3">ATCC 27634 / DSM 579 / HB8</strain>
    </source>
</reference>
<dbReference type="InterPro" id="IPR011335">
    <property type="entry name" value="Restrct_endonuc-II-like"/>
</dbReference>
<feature type="domain" description="Putative restriction endonuclease" evidence="1">
    <location>
        <begin position="23"/>
        <end position="184"/>
    </location>
</feature>
<dbReference type="PhylomeDB" id="Q5SHF8"/>
<protein>
    <recommendedName>
        <fullName evidence="1">Putative restriction endonuclease domain-containing protein</fullName>
    </recommendedName>
</protein>
<name>Q5SHF8_THET8</name>
<dbReference type="EnsemblBacteria" id="BAD71595">
    <property type="protein sequence ID" value="BAD71595"/>
    <property type="gene ID" value="BAD71595"/>
</dbReference>
<dbReference type="AlphaFoldDB" id="Q5SHF8"/>
<dbReference type="KEGG" id="ttj:TTHA1772"/>